<evidence type="ECO:0000313" key="10">
    <source>
        <dbReference type="Proteomes" id="UP001378956"/>
    </source>
</evidence>
<sequence>MKRSAINKAIIDAGECFTRNGWFLPPNPKWDITDFGLDSFLTTGLVLVNLAEEKEYCEKIMYAVRGQLTPCHTHKKKKEDIICRSGLLVVQLWSADPAIEENTDTFSVKMNGSYRSITSGDIIPIPPGQRITIEPGIWHAFYPESDECIIGEVSTANDDVNDNFFSDENIGRFTDIEEDEALIIKLVSEY</sequence>
<evidence type="ECO:0000256" key="5">
    <source>
        <dbReference type="ARBA" id="ARBA00023277"/>
    </source>
</evidence>
<evidence type="ECO:0000256" key="7">
    <source>
        <dbReference type="ARBA" id="ARBA00044951"/>
    </source>
</evidence>
<accession>A0ABU8NUG9</accession>
<gene>
    <name evidence="9" type="ORF">WAE58_22735</name>
</gene>
<keyword evidence="3" id="KW-0464">Manganese</keyword>
<dbReference type="InterPro" id="IPR011051">
    <property type="entry name" value="RmlC_Cupin_sf"/>
</dbReference>
<dbReference type="RefSeq" id="WP_172661976.1">
    <property type="nucleotide sequence ID" value="NZ_CBFGNQ010000009.1"/>
</dbReference>
<keyword evidence="4 9" id="KW-0413">Isomerase</keyword>
<dbReference type="EC" id="5.3.1.15" evidence="8"/>
<comment type="similarity">
    <text evidence="7">Belongs to the D-lyxose ketol-isomerase family.</text>
</comment>
<evidence type="ECO:0000256" key="1">
    <source>
        <dbReference type="ARBA" id="ARBA00001936"/>
    </source>
</evidence>
<protein>
    <recommendedName>
        <fullName evidence="8">D-lyxose ketol-isomerase</fullName>
        <ecNumber evidence="8">5.3.1.15</ecNumber>
    </recommendedName>
</protein>
<evidence type="ECO:0000256" key="6">
    <source>
        <dbReference type="ARBA" id="ARBA00044907"/>
    </source>
</evidence>
<dbReference type="Pfam" id="PF07385">
    <property type="entry name" value="Lyx_isomer"/>
    <property type="match status" value="1"/>
</dbReference>
<keyword evidence="2" id="KW-0479">Metal-binding</keyword>
<dbReference type="InterPro" id="IPR047581">
    <property type="entry name" value="EcSI_cupin"/>
</dbReference>
<evidence type="ECO:0000256" key="3">
    <source>
        <dbReference type="ARBA" id="ARBA00023211"/>
    </source>
</evidence>
<dbReference type="Gene3D" id="2.60.120.10">
    <property type="entry name" value="Jelly Rolls"/>
    <property type="match status" value="1"/>
</dbReference>
<dbReference type="SUPFAM" id="SSF51182">
    <property type="entry name" value="RmlC-like cupins"/>
    <property type="match status" value="1"/>
</dbReference>
<keyword evidence="10" id="KW-1185">Reference proteome</keyword>
<evidence type="ECO:0000256" key="2">
    <source>
        <dbReference type="ARBA" id="ARBA00022723"/>
    </source>
</evidence>
<comment type="cofactor">
    <cofactor evidence="1">
        <name>Mn(2+)</name>
        <dbReference type="ChEBI" id="CHEBI:29035"/>
    </cofactor>
</comment>
<reference evidence="9 10" key="1">
    <citation type="submission" date="2024-03" db="EMBL/GenBank/DDBJ databases">
        <title>Sequence of Lycoming College Course Isolates.</title>
        <authorList>
            <person name="Plotts O."/>
            <person name="Newman J."/>
        </authorList>
    </citation>
    <scope>NUCLEOTIDE SEQUENCE [LARGE SCALE GENOMIC DNA]</scope>
    <source>
        <strain evidence="9 10">CJB-3</strain>
    </source>
</reference>
<name>A0ABU8NUG9_9SPHI</name>
<dbReference type="InterPro" id="IPR014710">
    <property type="entry name" value="RmlC-like_jellyroll"/>
</dbReference>
<organism evidence="9 10">
    <name type="scientific">Pedobacter panaciterrae</name>
    <dbReference type="NCBI Taxonomy" id="363849"/>
    <lineage>
        <taxon>Bacteria</taxon>
        <taxon>Pseudomonadati</taxon>
        <taxon>Bacteroidota</taxon>
        <taxon>Sphingobacteriia</taxon>
        <taxon>Sphingobacteriales</taxon>
        <taxon>Sphingobacteriaceae</taxon>
        <taxon>Pedobacter</taxon>
    </lineage>
</organism>
<dbReference type="InterPro" id="IPR010864">
    <property type="entry name" value="D-lyxose_isomer"/>
</dbReference>
<proteinExistence type="inferred from homology"/>
<dbReference type="Proteomes" id="UP001378956">
    <property type="component" value="Unassembled WGS sequence"/>
</dbReference>
<dbReference type="CDD" id="cd20309">
    <property type="entry name" value="cupin_EcSI"/>
    <property type="match status" value="1"/>
</dbReference>
<evidence type="ECO:0000256" key="8">
    <source>
        <dbReference type="ARBA" id="ARBA00044972"/>
    </source>
</evidence>
<comment type="catalytic activity">
    <reaction evidence="6">
        <text>D-lyxose = D-xylulose</text>
        <dbReference type="Rhea" id="RHEA:14201"/>
        <dbReference type="ChEBI" id="CHEBI:16789"/>
        <dbReference type="ChEBI" id="CHEBI:17140"/>
        <dbReference type="EC" id="5.3.1.15"/>
    </reaction>
</comment>
<keyword evidence="5" id="KW-0119">Carbohydrate metabolism</keyword>
<comment type="caution">
    <text evidence="9">The sequence shown here is derived from an EMBL/GenBank/DDBJ whole genome shotgun (WGS) entry which is preliminary data.</text>
</comment>
<dbReference type="EMBL" id="JBBEUB010000011">
    <property type="protein sequence ID" value="MEJ2905281.1"/>
    <property type="molecule type" value="Genomic_DNA"/>
</dbReference>
<dbReference type="GO" id="GO:0016853">
    <property type="term" value="F:isomerase activity"/>
    <property type="evidence" value="ECO:0007669"/>
    <property type="project" value="UniProtKB-KW"/>
</dbReference>
<evidence type="ECO:0000313" key="9">
    <source>
        <dbReference type="EMBL" id="MEJ2905281.1"/>
    </source>
</evidence>
<evidence type="ECO:0000256" key="4">
    <source>
        <dbReference type="ARBA" id="ARBA00023235"/>
    </source>
</evidence>